<proteinExistence type="inferred from homology"/>
<dbReference type="Gene3D" id="3.90.1150.10">
    <property type="entry name" value="Aspartate Aminotransferase, domain 1"/>
    <property type="match status" value="1"/>
</dbReference>
<dbReference type="EC" id="4.4.1.13" evidence="4"/>
<organism evidence="4 5">
    <name type="scientific">Periweissella fabaria</name>
    <dbReference type="NCBI Taxonomy" id="546157"/>
    <lineage>
        <taxon>Bacteria</taxon>
        <taxon>Bacillati</taxon>
        <taxon>Bacillota</taxon>
        <taxon>Bacilli</taxon>
        <taxon>Lactobacillales</taxon>
        <taxon>Lactobacillaceae</taxon>
        <taxon>Periweissella</taxon>
    </lineage>
</organism>
<evidence type="ECO:0000313" key="5">
    <source>
        <dbReference type="Proteomes" id="UP000789707"/>
    </source>
</evidence>
<accession>A0ABM8Z670</accession>
<dbReference type="Gene3D" id="3.40.640.10">
    <property type="entry name" value="Type I PLP-dependent aspartate aminotransferase-like (Major domain)"/>
    <property type="match status" value="1"/>
</dbReference>
<dbReference type="Pfam" id="PF01053">
    <property type="entry name" value="Cys_Met_Meta_PP"/>
    <property type="match status" value="1"/>
</dbReference>
<dbReference type="InterPro" id="IPR000277">
    <property type="entry name" value="Cys/Met-Metab_PyrdxlP-dep_enz"/>
</dbReference>
<keyword evidence="2 3" id="KW-0663">Pyridoxal phosphate</keyword>
<comment type="similarity">
    <text evidence="3">Belongs to the trans-sulfuration enzymes family.</text>
</comment>
<dbReference type="InterPro" id="IPR015421">
    <property type="entry name" value="PyrdxlP-dep_Trfase_major"/>
</dbReference>
<keyword evidence="4" id="KW-0456">Lyase</keyword>
<comment type="cofactor">
    <cofactor evidence="1 3">
        <name>pyridoxal 5'-phosphate</name>
        <dbReference type="ChEBI" id="CHEBI:597326"/>
    </cofactor>
</comment>
<dbReference type="GO" id="GO:0047804">
    <property type="term" value="F:cysteine-S-conjugate beta-lyase activity"/>
    <property type="evidence" value="ECO:0007669"/>
    <property type="project" value="UniProtKB-EC"/>
</dbReference>
<evidence type="ECO:0000313" key="4">
    <source>
        <dbReference type="EMBL" id="CAH0416264.1"/>
    </source>
</evidence>
<keyword evidence="5" id="KW-1185">Reference proteome</keyword>
<gene>
    <name evidence="4" type="primary">metC</name>
    <name evidence="4" type="ORF">WFA24289_00563</name>
</gene>
<dbReference type="PANTHER" id="PTHR11808">
    <property type="entry name" value="TRANS-SULFURATION ENZYME FAMILY MEMBER"/>
    <property type="match status" value="1"/>
</dbReference>
<dbReference type="PIRSF" id="PIRSF001434">
    <property type="entry name" value="CGS"/>
    <property type="match status" value="1"/>
</dbReference>
<dbReference type="SUPFAM" id="SSF53383">
    <property type="entry name" value="PLP-dependent transferases"/>
    <property type="match status" value="1"/>
</dbReference>
<evidence type="ECO:0000256" key="2">
    <source>
        <dbReference type="ARBA" id="ARBA00022898"/>
    </source>
</evidence>
<dbReference type="InterPro" id="IPR015422">
    <property type="entry name" value="PyrdxlP-dep_Trfase_small"/>
</dbReference>
<protein>
    <submittedName>
        <fullName evidence="4">Cystathionine beta-lyase</fullName>
        <ecNumber evidence="4">4.4.1.13</ecNumber>
    </submittedName>
</protein>
<reference evidence="4 5" key="1">
    <citation type="submission" date="2021-11" db="EMBL/GenBank/DDBJ databases">
        <authorList>
            <person name="Depoorter E."/>
        </authorList>
    </citation>
    <scope>NUCLEOTIDE SEQUENCE [LARGE SCALE GENOMIC DNA]</scope>
    <source>
        <strain evidence="4 5">LMG 24289</strain>
    </source>
</reference>
<dbReference type="EMBL" id="CAKKNS010000001">
    <property type="protein sequence ID" value="CAH0416264.1"/>
    <property type="molecule type" value="Genomic_DNA"/>
</dbReference>
<evidence type="ECO:0000256" key="1">
    <source>
        <dbReference type="ARBA" id="ARBA00001933"/>
    </source>
</evidence>
<evidence type="ECO:0000256" key="3">
    <source>
        <dbReference type="RuleBase" id="RU362118"/>
    </source>
</evidence>
<name>A0ABM8Z670_9LACO</name>
<dbReference type="Proteomes" id="UP000789707">
    <property type="component" value="Unassembled WGS sequence"/>
</dbReference>
<dbReference type="InterPro" id="IPR015424">
    <property type="entry name" value="PyrdxlP-dep_Trfase"/>
</dbReference>
<sequence length="379" mass="41601">MTEFNTKLVHGIDIDDNNTGAVIMPVYSATTYQFAKPNELPRWDYARSGNPTREFVEKQITELEGGYQGFAFSSGMAAIHAVFATFRPGDHIIISNSIYGGTFRLVNEYLKEFDIEFTEVNIQDLAAITAAIKPNTKGIYFEVVDNPLLRVASVKQIAAIAKQHAITTIVDNTFLTPYLQQPLKLGANIVIHSATKYLNGHSDNTAGLVVVDSAALATKVYFTQNAIGGTLSPENANLLRRGIQTLSVRMDRHLANTHQLVEFFSHQSYVKKVHYPGLQNDASDQIANEELRDGGGVVTVTFTDTVDVSAAIEKLKIFKLAVSLGSVESLVETPYNMSHAELPVAERLRLGITPQLVRFAVGIEDGHDLVADIDQAFTN</sequence>
<comment type="caution">
    <text evidence="4">The sequence shown here is derived from an EMBL/GenBank/DDBJ whole genome shotgun (WGS) entry which is preliminary data.</text>
</comment>
<dbReference type="CDD" id="cd00614">
    <property type="entry name" value="CGS_like"/>
    <property type="match status" value="1"/>
</dbReference>
<dbReference type="RefSeq" id="WP_230096324.1">
    <property type="nucleotide sequence ID" value="NZ_CAKKNS010000001.1"/>
</dbReference>